<feature type="region of interest" description="Disordered" evidence="1">
    <location>
        <begin position="17"/>
        <end position="71"/>
    </location>
</feature>
<feature type="compositionally biased region" description="Polar residues" evidence="1">
    <location>
        <begin position="26"/>
        <end position="35"/>
    </location>
</feature>
<evidence type="ECO:0000313" key="3">
    <source>
        <dbReference type="Proteomes" id="UP000323067"/>
    </source>
</evidence>
<evidence type="ECO:0000313" key="2">
    <source>
        <dbReference type="EMBL" id="ATY58256.1"/>
    </source>
</evidence>
<dbReference type="Proteomes" id="UP000323067">
    <property type="component" value="Chromosome iv"/>
</dbReference>
<organism evidence="2 3">
    <name type="scientific">Cordyceps militaris</name>
    <name type="common">Caterpillar fungus</name>
    <name type="synonym">Clavaria militaris</name>
    <dbReference type="NCBI Taxonomy" id="73501"/>
    <lineage>
        <taxon>Eukaryota</taxon>
        <taxon>Fungi</taxon>
        <taxon>Dikarya</taxon>
        <taxon>Ascomycota</taxon>
        <taxon>Pezizomycotina</taxon>
        <taxon>Sordariomycetes</taxon>
        <taxon>Hypocreomycetidae</taxon>
        <taxon>Hypocreales</taxon>
        <taxon>Cordycipitaceae</taxon>
        <taxon>Cordyceps</taxon>
    </lineage>
</organism>
<reference evidence="2 3" key="1">
    <citation type="journal article" date="2017" name="BMC Genomics">
        <title>Chromosome level assembly and secondary metabolite potential of the parasitic fungus Cordyceps militaris.</title>
        <authorList>
            <person name="Kramer G.J."/>
            <person name="Nodwell J.R."/>
        </authorList>
    </citation>
    <scope>NUCLEOTIDE SEQUENCE [LARGE SCALE GENOMIC DNA]</scope>
    <source>
        <strain evidence="2 3">ATCC 34164</strain>
    </source>
</reference>
<protein>
    <submittedName>
        <fullName evidence="2">Uncharacterized protein</fullName>
    </submittedName>
</protein>
<evidence type="ECO:0000256" key="1">
    <source>
        <dbReference type="SAM" id="MobiDB-lite"/>
    </source>
</evidence>
<feature type="compositionally biased region" description="Basic and acidic residues" evidence="1">
    <location>
        <begin position="36"/>
        <end position="54"/>
    </location>
</feature>
<dbReference type="AlphaFoldDB" id="A0A2H4S582"/>
<dbReference type="VEuPathDB" id="FungiDB:A9K55_003630"/>
<name>A0A2H4S582_CORMI</name>
<dbReference type="VEuPathDB" id="FungiDB:CCM_01864"/>
<sequence>MPLHFKRICSAIDQLPADLNFDDPSLPSTGLSQGLESHHLSRSDIESTSHHVEQDSQSSNSGTAKKRNSKK</sequence>
<gene>
    <name evidence="2" type="ORF">A9K55_003630</name>
</gene>
<dbReference type="EMBL" id="CP023322">
    <property type="protein sequence ID" value="ATY58256.1"/>
    <property type="molecule type" value="Genomic_DNA"/>
</dbReference>
<accession>A0A2H4S582</accession>
<proteinExistence type="predicted"/>